<dbReference type="SUPFAM" id="SSF52540">
    <property type="entry name" value="P-loop containing nucleoside triphosphate hydrolases"/>
    <property type="match status" value="1"/>
</dbReference>
<organism evidence="2 3">
    <name type="scientific">Amylocarpus encephaloides</name>
    <dbReference type="NCBI Taxonomy" id="45428"/>
    <lineage>
        <taxon>Eukaryota</taxon>
        <taxon>Fungi</taxon>
        <taxon>Dikarya</taxon>
        <taxon>Ascomycota</taxon>
        <taxon>Pezizomycotina</taxon>
        <taxon>Leotiomycetes</taxon>
        <taxon>Helotiales</taxon>
        <taxon>Helotiales incertae sedis</taxon>
        <taxon>Amylocarpus</taxon>
    </lineage>
</organism>
<dbReference type="InterPro" id="IPR027417">
    <property type="entry name" value="P-loop_NTPase"/>
</dbReference>
<dbReference type="GO" id="GO:0009378">
    <property type="term" value="F:four-way junction helicase activity"/>
    <property type="evidence" value="ECO:0007669"/>
    <property type="project" value="TreeGrafter"/>
</dbReference>
<evidence type="ECO:0000313" key="3">
    <source>
        <dbReference type="Proteomes" id="UP000824998"/>
    </source>
</evidence>
<gene>
    <name evidence="2" type="ORF">BJ875DRAFT_342968</name>
</gene>
<dbReference type="Gene3D" id="3.40.50.300">
    <property type="entry name" value="P-loop containing nucleotide triphosphate hydrolases"/>
    <property type="match status" value="1"/>
</dbReference>
<comment type="caution">
    <text evidence="2">The sequence shown here is derived from an EMBL/GenBank/DDBJ whole genome shotgun (WGS) entry which is preliminary data.</text>
</comment>
<keyword evidence="3" id="KW-1185">Reference proteome</keyword>
<evidence type="ECO:0000256" key="1">
    <source>
        <dbReference type="ARBA" id="ARBA00005446"/>
    </source>
</evidence>
<dbReference type="Proteomes" id="UP000824998">
    <property type="component" value="Unassembled WGS sequence"/>
</dbReference>
<accession>A0A9P8C1X8</accession>
<dbReference type="OrthoDB" id="3555927at2759"/>
<proteinExistence type="inferred from homology"/>
<dbReference type="PANTHER" id="PTHR13710:SF154">
    <property type="entry name" value="RECQ HELICASE, PUTATIVE (AFU_ORTHOLOGUE AFUA_6G14720)-RELATED"/>
    <property type="match status" value="1"/>
</dbReference>
<evidence type="ECO:0000313" key="2">
    <source>
        <dbReference type="EMBL" id="KAG9230397.1"/>
    </source>
</evidence>
<dbReference type="AlphaFoldDB" id="A0A9P8C1X8"/>
<protein>
    <recommendedName>
        <fullName evidence="4">DEAD/DEAH box helicase domain-containing protein</fullName>
    </recommendedName>
</protein>
<dbReference type="PANTHER" id="PTHR13710">
    <property type="entry name" value="DNA HELICASE RECQ FAMILY MEMBER"/>
    <property type="match status" value="1"/>
</dbReference>
<name>A0A9P8C1X8_9HELO</name>
<evidence type="ECO:0008006" key="4">
    <source>
        <dbReference type="Google" id="ProtNLM"/>
    </source>
</evidence>
<sequence length="136" mass="15113">RWKKLRTIDIQQALEDMYGAGAQFRGLQKPALEAIMKNESPVLVVMGTNVETMLFQIPAKSVSSGTTVVITPLISLQDHMVERCQQVGISCTKWESQHASEMRAQIVIVTPEAAVSKAFGTFLNDLQGRRELVRIV</sequence>
<comment type="similarity">
    <text evidence="1">Belongs to the helicase family. RecQ subfamily.</text>
</comment>
<dbReference type="GO" id="GO:0043138">
    <property type="term" value="F:3'-5' DNA helicase activity"/>
    <property type="evidence" value="ECO:0007669"/>
    <property type="project" value="TreeGrafter"/>
</dbReference>
<dbReference type="GO" id="GO:0005694">
    <property type="term" value="C:chromosome"/>
    <property type="evidence" value="ECO:0007669"/>
    <property type="project" value="TreeGrafter"/>
</dbReference>
<dbReference type="EMBL" id="MU251676">
    <property type="protein sequence ID" value="KAG9230397.1"/>
    <property type="molecule type" value="Genomic_DNA"/>
</dbReference>
<dbReference type="GO" id="GO:0000724">
    <property type="term" value="P:double-strand break repair via homologous recombination"/>
    <property type="evidence" value="ECO:0007669"/>
    <property type="project" value="TreeGrafter"/>
</dbReference>
<feature type="non-terminal residue" evidence="2">
    <location>
        <position position="1"/>
    </location>
</feature>
<dbReference type="GO" id="GO:0005737">
    <property type="term" value="C:cytoplasm"/>
    <property type="evidence" value="ECO:0007669"/>
    <property type="project" value="TreeGrafter"/>
</dbReference>
<feature type="non-terminal residue" evidence="2">
    <location>
        <position position="136"/>
    </location>
</feature>
<reference evidence="2" key="1">
    <citation type="journal article" date="2021" name="IMA Fungus">
        <title>Genomic characterization of three marine fungi, including Emericellopsis atlantica sp. nov. with signatures of a generalist lifestyle and marine biomass degradation.</title>
        <authorList>
            <person name="Hagestad O.C."/>
            <person name="Hou L."/>
            <person name="Andersen J.H."/>
            <person name="Hansen E.H."/>
            <person name="Altermark B."/>
            <person name="Li C."/>
            <person name="Kuhnert E."/>
            <person name="Cox R.J."/>
            <person name="Crous P.W."/>
            <person name="Spatafora J.W."/>
            <person name="Lail K."/>
            <person name="Amirebrahimi M."/>
            <person name="Lipzen A."/>
            <person name="Pangilinan J."/>
            <person name="Andreopoulos W."/>
            <person name="Hayes R.D."/>
            <person name="Ng V."/>
            <person name="Grigoriev I.V."/>
            <person name="Jackson S.A."/>
            <person name="Sutton T.D.S."/>
            <person name="Dobson A.D.W."/>
            <person name="Rama T."/>
        </authorList>
    </citation>
    <scope>NUCLEOTIDE SEQUENCE</scope>
    <source>
        <strain evidence="2">TRa018bII</strain>
    </source>
</reference>